<evidence type="ECO:0000256" key="1">
    <source>
        <dbReference type="SAM" id="MobiDB-lite"/>
    </source>
</evidence>
<feature type="compositionally biased region" description="Polar residues" evidence="1">
    <location>
        <begin position="44"/>
        <end position="54"/>
    </location>
</feature>
<feature type="region of interest" description="Disordered" evidence="1">
    <location>
        <begin position="18"/>
        <end position="54"/>
    </location>
</feature>
<feature type="non-terminal residue" evidence="3">
    <location>
        <position position="1"/>
    </location>
</feature>
<evidence type="ECO:0000256" key="2">
    <source>
        <dbReference type="SAM" id="Phobius"/>
    </source>
</evidence>
<comment type="caution">
    <text evidence="3">The sequence shown here is derived from an EMBL/GenBank/DDBJ whole genome shotgun (WGS) entry which is preliminary data.</text>
</comment>
<keyword evidence="2" id="KW-1133">Transmembrane helix</keyword>
<dbReference type="AlphaFoldDB" id="A0A9P5YF31"/>
<keyword evidence="2" id="KW-0812">Transmembrane</keyword>
<keyword evidence="2" id="KW-0472">Membrane</keyword>
<feature type="transmembrane region" description="Helical" evidence="2">
    <location>
        <begin position="65"/>
        <end position="82"/>
    </location>
</feature>
<proteinExistence type="predicted"/>
<dbReference type="EMBL" id="MU150237">
    <property type="protein sequence ID" value="KAF9467366.1"/>
    <property type="molecule type" value="Genomic_DNA"/>
</dbReference>
<accession>A0A9P5YF31</accession>
<evidence type="ECO:0000313" key="4">
    <source>
        <dbReference type="Proteomes" id="UP000807353"/>
    </source>
</evidence>
<protein>
    <submittedName>
        <fullName evidence="3">Uncharacterized protein</fullName>
    </submittedName>
</protein>
<name>A0A9P5YF31_9AGAR</name>
<keyword evidence="4" id="KW-1185">Reference proteome</keyword>
<evidence type="ECO:0000313" key="3">
    <source>
        <dbReference type="EMBL" id="KAF9467366.1"/>
    </source>
</evidence>
<reference evidence="3" key="1">
    <citation type="submission" date="2020-11" db="EMBL/GenBank/DDBJ databases">
        <authorList>
            <consortium name="DOE Joint Genome Institute"/>
            <person name="Ahrendt S."/>
            <person name="Riley R."/>
            <person name="Andreopoulos W."/>
            <person name="Labutti K."/>
            <person name="Pangilinan J."/>
            <person name="Ruiz-Duenas F.J."/>
            <person name="Barrasa J.M."/>
            <person name="Sanchez-Garcia M."/>
            <person name="Camarero S."/>
            <person name="Miyauchi S."/>
            <person name="Serrano A."/>
            <person name="Linde D."/>
            <person name="Babiker R."/>
            <person name="Drula E."/>
            <person name="Ayuso-Fernandez I."/>
            <person name="Pacheco R."/>
            <person name="Padilla G."/>
            <person name="Ferreira P."/>
            <person name="Barriuso J."/>
            <person name="Kellner H."/>
            <person name="Castanera R."/>
            <person name="Alfaro M."/>
            <person name="Ramirez L."/>
            <person name="Pisabarro A.G."/>
            <person name="Kuo A."/>
            <person name="Tritt A."/>
            <person name="Lipzen A."/>
            <person name="He G."/>
            <person name="Yan M."/>
            <person name="Ng V."/>
            <person name="Cullen D."/>
            <person name="Martin F."/>
            <person name="Rosso M.-N."/>
            <person name="Henrissat B."/>
            <person name="Hibbett D."/>
            <person name="Martinez A.T."/>
            <person name="Grigoriev I.V."/>
        </authorList>
    </citation>
    <scope>NUCLEOTIDE SEQUENCE</scope>
    <source>
        <strain evidence="3">CBS 247.69</strain>
    </source>
</reference>
<dbReference type="Proteomes" id="UP000807353">
    <property type="component" value="Unassembled WGS sequence"/>
</dbReference>
<sequence length="88" mass="10151">MAIFSCHSQVTRNTAHTYRRARAHDPRSCEPRSIASGLRKHLPESSQQRAFQPPTSLKSETRYKYFGPFLPFALLIMALSHWKPKINP</sequence>
<gene>
    <name evidence="3" type="ORF">BDZ94DRAFT_1249164</name>
</gene>
<organism evidence="3 4">
    <name type="scientific">Collybia nuda</name>
    <dbReference type="NCBI Taxonomy" id="64659"/>
    <lineage>
        <taxon>Eukaryota</taxon>
        <taxon>Fungi</taxon>
        <taxon>Dikarya</taxon>
        <taxon>Basidiomycota</taxon>
        <taxon>Agaricomycotina</taxon>
        <taxon>Agaricomycetes</taxon>
        <taxon>Agaricomycetidae</taxon>
        <taxon>Agaricales</taxon>
        <taxon>Tricholomatineae</taxon>
        <taxon>Clitocybaceae</taxon>
        <taxon>Collybia</taxon>
    </lineage>
</organism>